<dbReference type="OrthoDB" id="4760165at2"/>
<dbReference type="RefSeq" id="WP_107941706.1">
    <property type="nucleotide sequence ID" value="NZ_QANS01000009.1"/>
</dbReference>
<dbReference type="Pfam" id="PF10118">
    <property type="entry name" value="Metal_hydrol"/>
    <property type="match status" value="1"/>
</dbReference>
<accession>A0A2T5MB68</accession>
<comment type="caution">
    <text evidence="1">The sequence shown here is derived from an EMBL/GenBank/DDBJ whole genome shotgun (WGS) entry which is preliminary data.</text>
</comment>
<dbReference type="PANTHER" id="PTHR39456">
    <property type="entry name" value="METAL-DEPENDENT HYDROLASE"/>
    <property type="match status" value="1"/>
</dbReference>
<protein>
    <recommendedName>
        <fullName evidence="3">Metal-dependent hydrolase</fullName>
    </recommendedName>
</protein>
<dbReference type="InterPro" id="IPR016516">
    <property type="entry name" value="UCP07580"/>
</dbReference>
<dbReference type="Proteomes" id="UP000244248">
    <property type="component" value="Unassembled WGS sequence"/>
</dbReference>
<proteinExistence type="predicted"/>
<dbReference type="EMBL" id="QANS01000009">
    <property type="protein sequence ID" value="PTU28246.1"/>
    <property type="molecule type" value="Genomic_DNA"/>
</dbReference>
<keyword evidence="2" id="KW-1185">Reference proteome</keyword>
<evidence type="ECO:0008006" key="3">
    <source>
        <dbReference type="Google" id="ProtNLM"/>
    </source>
</evidence>
<reference evidence="1 2" key="1">
    <citation type="submission" date="2018-04" db="EMBL/GenBank/DDBJ databases">
        <title>Novel species isolated from glacier.</title>
        <authorList>
            <person name="Liu Q."/>
            <person name="Xin Y.-H."/>
        </authorList>
    </citation>
    <scope>NUCLEOTIDE SEQUENCE [LARGE SCALE GENOMIC DNA]</scope>
    <source>
        <strain evidence="1 2">GT1R17</strain>
    </source>
</reference>
<sequence>MRTITDHPMDDFPVRPLQFAMDKVGDHNLVWSRTKPEFSVFLNALGLHVPYFERYLIRALRRAKEQVTDANLRRDISAIIGQEAHHAKNFVLFNHALANKYPKCGQFAREADEYFVARSACDSLKVQVAFTAGYETFTFLAGMIILQNYDKWFADSDPVIKAMWVWHQVEEVEHGAVAFDVYKALYGEHEWYRKWMVLRALMHIAGETIKAYVHMTRVEGWLRNPFKAISKMGFLGEMIVRLLVAAAPVMRRDYHPRTHPIVTTQQNAIQMAWRRFEGAGGDVLEIDHQKMAKIMGIESA</sequence>
<dbReference type="PANTHER" id="PTHR39456:SF1">
    <property type="entry name" value="METAL-DEPENDENT HYDROLASE"/>
    <property type="match status" value="1"/>
</dbReference>
<evidence type="ECO:0000313" key="1">
    <source>
        <dbReference type="EMBL" id="PTU28246.1"/>
    </source>
</evidence>
<evidence type="ECO:0000313" key="2">
    <source>
        <dbReference type="Proteomes" id="UP000244248"/>
    </source>
</evidence>
<name>A0A2T5MB68_9GAMM</name>
<dbReference type="AlphaFoldDB" id="A0A2T5MB68"/>
<organism evidence="1 2">
    <name type="scientific">Stenotrophobium rhamnosiphilum</name>
    <dbReference type="NCBI Taxonomy" id="2029166"/>
    <lineage>
        <taxon>Bacteria</taxon>
        <taxon>Pseudomonadati</taxon>
        <taxon>Pseudomonadota</taxon>
        <taxon>Gammaproteobacteria</taxon>
        <taxon>Nevskiales</taxon>
        <taxon>Nevskiaceae</taxon>
        <taxon>Stenotrophobium</taxon>
    </lineage>
</organism>
<gene>
    <name evidence="1" type="ORF">CJD38_17585</name>
</gene>